<evidence type="ECO:0000313" key="1">
    <source>
        <dbReference type="EMBL" id="GAA1571860.1"/>
    </source>
</evidence>
<dbReference type="CDD" id="cd06558">
    <property type="entry name" value="crotonase-like"/>
    <property type="match status" value="1"/>
</dbReference>
<sequence length="236" mass="24471">MVTGETMNRNASTAGTETLAVDGAQPISVELVARVGEACDRAEPGQAVWQLVVHASGAPARARLEELTVGLVSRWERTLRRLERLPVPLIGIADGDVGGPALDALLATDYRIATPDARLVVPVGAGATWPGMALYRLAHQGSQTAAVRRALLFGEPIGAPDALALQLVDEVTDDVAGALEIVAARTATVAGPELAIRRQLMFDAATTSFEEALGAHLAACDRTLRQVAAGADGVAA</sequence>
<name>A0ABN2D8F6_9ACTN</name>
<keyword evidence="2" id="KW-1185">Reference proteome</keyword>
<dbReference type="InterPro" id="IPR029045">
    <property type="entry name" value="ClpP/crotonase-like_dom_sf"/>
</dbReference>
<comment type="caution">
    <text evidence="1">The sequence shown here is derived from an EMBL/GenBank/DDBJ whole genome shotgun (WGS) entry which is preliminary data.</text>
</comment>
<reference evidence="1 2" key="1">
    <citation type="journal article" date="2019" name="Int. J. Syst. Evol. Microbiol.">
        <title>The Global Catalogue of Microorganisms (GCM) 10K type strain sequencing project: providing services to taxonomists for standard genome sequencing and annotation.</title>
        <authorList>
            <consortium name="The Broad Institute Genomics Platform"/>
            <consortium name="The Broad Institute Genome Sequencing Center for Infectious Disease"/>
            <person name="Wu L."/>
            <person name="Ma J."/>
        </authorList>
    </citation>
    <scope>NUCLEOTIDE SEQUENCE [LARGE SCALE GENOMIC DNA]</scope>
    <source>
        <strain evidence="1 2">JCM 15933</strain>
    </source>
</reference>
<accession>A0ABN2D8F6</accession>
<dbReference type="NCBIfam" id="NF042431">
    <property type="entry name" value="EnCoAhydt_DpgB"/>
    <property type="match status" value="1"/>
</dbReference>
<dbReference type="Gene3D" id="3.90.226.10">
    <property type="entry name" value="2-enoyl-CoA Hydratase, Chain A, domain 1"/>
    <property type="match status" value="1"/>
</dbReference>
<dbReference type="SUPFAM" id="SSF52096">
    <property type="entry name" value="ClpP/crotonase"/>
    <property type="match status" value="1"/>
</dbReference>
<protein>
    <recommendedName>
        <fullName evidence="3">(3,5-dihydroxycyclohex-3-enyl)acetyl-CoA dehydratase subunit B</fullName>
    </recommendedName>
</protein>
<proteinExistence type="predicted"/>
<dbReference type="Proteomes" id="UP001501470">
    <property type="component" value="Unassembled WGS sequence"/>
</dbReference>
<gene>
    <name evidence="1" type="ORF">GCM10009827_112330</name>
</gene>
<evidence type="ECO:0008006" key="3">
    <source>
        <dbReference type="Google" id="ProtNLM"/>
    </source>
</evidence>
<dbReference type="InterPro" id="IPR053545">
    <property type="entry name" value="Enoyl-CoA_hydratase-like"/>
</dbReference>
<dbReference type="EMBL" id="BAAAQD010000047">
    <property type="protein sequence ID" value="GAA1571860.1"/>
    <property type="molecule type" value="Genomic_DNA"/>
</dbReference>
<organism evidence="1 2">
    <name type="scientific">Dactylosporangium maewongense</name>
    <dbReference type="NCBI Taxonomy" id="634393"/>
    <lineage>
        <taxon>Bacteria</taxon>
        <taxon>Bacillati</taxon>
        <taxon>Actinomycetota</taxon>
        <taxon>Actinomycetes</taxon>
        <taxon>Micromonosporales</taxon>
        <taxon>Micromonosporaceae</taxon>
        <taxon>Dactylosporangium</taxon>
    </lineage>
</organism>
<evidence type="ECO:0000313" key="2">
    <source>
        <dbReference type="Proteomes" id="UP001501470"/>
    </source>
</evidence>